<sequence>MVDKGYVDRSARGAQSTRGQPKQARANVRDMHLIREMGSRAPRRRKSTPKAKRRQLCNWGPRIAWCFTRGLGMPSRLTGLWICTLENEPLSQMLGIHNALRSFDNTMHTRPHLDVYNCAFGMRHGKVVGYEYRSVMHRHHYNSSLFVLCLLLCTSTRRTPSALFKIAMIVSPWITQSSYAMLSRCWPGKDPTGDTYDAEGCSVSRDSGVPEEEDTTRKTWDAAVVDIASDSGSNAIM</sequence>
<dbReference type="Proteomes" id="UP000054007">
    <property type="component" value="Unassembled WGS sequence"/>
</dbReference>
<reference evidence="2 3" key="1">
    <citation type="journal article" date="2015" name="Fungal Genet. Biol.">
        <title>Evolution of novel wood decay mechanisms in Agaricales revealed by the genome sequences of Fistulina hepatica and Cylindrobasidium torrendii.</title>
        <authorList>
            <person name="Floudas D."/>
            <person name="Held B.W."/>
            <person name="Riley R."/>
            <person name="Nagy L.G."/>
            <person name="Koehler G."/>
            <person name="Ransdell A.S."/>
            <person name="Younus H."/>
            <person name="Chow J."/>
            <person name="Chiniquy J."/>
            <person name="Lipzen A."/>
            <person name="Tritt A."/>
            <person name="Sun H."/>
            <person name="Haridas S."/>
            <person name="LaButti K."/>
            <person name="Ohm R.A."/>
            <person name="Kues U."/>
            <person name="Blanchette R.A."/>
            <person name="Grigoriev I.V."/>
            <person name="Minto R.E."/>
            <person name="Hibbett D.S."/>
        </authorList>
    </citation>
    <scope>NUCLEOTIDE SEQUENCE [LARGE SCALE GENOMIC DNA]</scope>
    <source>
        <strain evidence="2 3">FP15055 ss-10</strain>
    </source>
</reference>
<evidence type="ECO:0000313" key="2">
    <source>
        <dbReference type="EMBL" id="KIY71288.1"/>
    </source>
</evidence>
<accession>A0A0D7BL60</accession>
<evidence type="ECO:0000313" key="3">
    <source>
        <dbReference type="Proteomes" id="UP000054007"/>
    </source>
</evidence>
<feature type="region of interest" description="Disordered" evidence="1">
    <location>
        <begin position="1"/>
        <end position="53"/>
    </location>
</feature>
<gene>
    <name evidence="2" type="ORF">CYLTODRAFT_418970</name>
</gene>
<feature type="compositionally biased region" description="Basic and acidic residues" evidence="1">
    <location>
        <begin position="1"/>
        <end position="11"/>
    </location>
</feature>
<feature type="compositionally biased region" description="Basic and acidic residues" evidence="1">
    <location>
        <begin position="27"/>
        <end position="38"/>
    </location>
</feature>
<dbReference type="EMBL" id="KN880456">
    <property type="protein sequence ID" value="KIY71288.1"/>
    <property type="molecule type" value="Genomic_DNA"/>
</dbReference>
<feature type="compositionally biased region" description="Basic residues" evidence="1">
    <location>
        <begin position="41"/>
        <end position="53"/>
    </location>
</feature>
<dbReference type="AlphaFoldDB" id="A0A0D7BL60"/>
<feature type="non-terminal residue" evidence="2">
    <location>
        <position position="237"/>
    </location>
</feature>
<protein>
    <submittedName>
        <fullName evidence="2">Uncharacterized protein</fullName>
    </submittedName>
</protein>
<name>A0A0D7BL60_9AGAR</name>
<evidence type="ECO:0000256" key="1">
    <source>
        <dbReference type="SAM" id="MobiDB-lite"/>
    </source>
</evidence>
<keyword evidence="3" id="KW-1185">Reference proteome</keyword>
<organism evidence="2 3">
    <name type="scientific">Cylindrobasidium torrendii FP15055 ss-10</name>
    <dbReference type="NCBI Taxonomy" id="1314674"/>
    <lineage>
        <taxon>Eukaryota</taxon>
        <taxon>Fungi</taxon>
        <taxon>Dikarya</taxon>
        <taxon>Basidiomycota</taxon>
        <taxon>Agaricomycotina</taxon>
        <taxon>Agaricomycetes</taxon>
        <taxon>Agaricomycetidae</taxon>
        <taxon>Agaricales</taxon>
        <taxon>Marasmiineae</taxon>
        <taxon>Physalacriaceae</taxon>
        <taxon>Cylindrobasidium</taxon>
    </lineage>
</organism>
<proteinExistence type="predicted"/>